<dbReference type="RefSeq" id="WP_052694544.1">
    <property type="nucleotide sequence ID" value="NZ_BAAAXI010000120.1"/>
</dbReference>
<dbReference type="GO" id="GO:0016020">
    <property type="term" value="C:membrane"/>
    <property type="evidence" value="ECO:0007669"/>
    <property type="project" value="UniProtKB-SubCell"/>
</dbReference>
<evidence type="ECO:0000313" key="5">
    <source>
        <dbReference type="EMBL" id="AMV67778.1"/>
    </source>
</evidence>
<keyword evidence="6" id="KW-1185">Reference proteome</keyword>
<dbReference type="SUPFAM" id="SSF56601">
    <property type="entry name" value="beta-lactamase/transpeptidase-like"/>
    <property type="match status" value="1"/>
</dbReference>
<dbReference type="InterPro" id="IPR001466">
    <property type="entry name" value="Beta-lactam-related"/>
</dbReference>
<dbReference type="InterPro" id="IPR012338">
    <property type="entry name" value="Beta-lactam/transpept-like"/>
</dbReference>
<dbReference type="Proteomes" id="UP000076244">
    <property type="component" value="Chromosome"/>
</dbReference>
<evidence type="ECO:0000259" key="3">
    <source>
        <dbReference type="Pfam" id="PF00144"/>
    </source>
</evidence>
<dbReference type="EMBL" id="CP012275">
    <property type="protein sequence ID" value="AMV62362.1"/>
    <property type="molecule type" value="Genomic_DNA"/>
</dbReference>
<dbReference type="PANTHER" id="PTHR46825:SF11">
    <property type="entry name" value="PENICILLIN-BINDING PROTEIN 4"/>
    <property type="match status" value="1"/>
</dbReference>
<dbReference type="GeneID" id="57275619"/>
<sequence length="399" mass="45240">MKKHFWQAILITFFLGVILGGAGFAYYSYRMAQEGYPVSYFRSAKQESAHKSVTKTFIPRKVVVKQPRLNHRTKKLKQLLKPIVGEKRFVGTVLIIKNGHQIYNQGYGYANISKKALNTANSEYQILSMQKSMTAMLIMQQIQAGNLQFADHLDKFYPEIPGASQITIRSMLDMQTGLRIHKLSKQVLSSQQVADYSAKHVQFVADENNKWSYQPVNYTLLAGILQQVTRQPYYQLFRRHIIAPLKLQHTGFVMQANQANQLSTPYHNVPFSDNSINYQKVDHESVASQHNELGTGNVYMSTGNFYKVLRAILRARFLTAESTAILHEGVGARNYGGGLYTKNLTSYWSHGVGYGEESGVMISRDGKNAVVMLSNYHVKKTALPRQCAQIYQNLMQGAY</sequence>
<name>A0A143AAJ1_9LACO</name>
<evidence type="ECO:0000313" key="7">
    <source>
        <dbReference type="Proteomes" id="UP000076405"/>
    </source>
</evidence>
<evidence type="ECO:0000256" key="1">
    <source>
        <dbReference type="ARBA" id="ARBA00004370"/>
    </source>
</evidence>
<evidence type="ECO:0000313" key="6">
    <source>
        <dbReference type="Proteomes" id="UP000076244"/>
    </source>
</evidence>
<comment type="subcellular location">
    <subcellularLocation>
        <location evidence="1">Membrane</location>
    </subcellularLocation>
</comment>
<reference evidence="6 7" key="1">
    <citation type="journal article" date="2016" name="PLoS ONE">
        <title>The Identification of Novel Diagnostic Marker Genes for the Detection of Beer Spoiling Pediococcus damnosus Strains Using the BlAst Diagnostic Gene findEr.</title>
        <authorList>
            <person name="Behr J."/>
            <person name="Geissler A.J."/>
            <person name="Schmid J."/>
            <person name="Zehe A."/>
            <person name="Vogel R.F."/>
        </authorList>
    </citation>
    <scope>NUCLEOTIDE SEQUENCE [LARGE SCALE GENOMIC DNA]</scope>
    <source>
        <strain evidence="4 7">TMW 2.1533</strain>
        <strain evidence="5 6">TMW 2.1535</strain>
    </source>
</reference>
<dbReference type="PANTHER" id="PTHR46825">
    <property type="entry name" value="D-ALANYL-D-ALANINE-CARBOXYPEPTIDASE/ENDOPEPTIDASE AMPH"/>
    <property type="match status" value="1"/>
</dbReference>
<dbReference type="Proteomes" id="UP000076405">
    <property type="component" value="Chromosome"/>
</dbReference>
<proteinExistence type="predicted"/>
<accession>A0A143AAJ1</accession>
<dbReference type="Pfam" id="PF00144">
    <property type="entry name" value="Beta-lactamase"/>
    <property type="match status" value="1"/>
</dbReference>
<organism evidence="4 7">
    <name type="scientific">Pediococcus damnosus</name>
    <dbReference type="NCBI Taxonomy" id="51663"/>
    <lineage>
        <taxon>Bacteria</taxon>
        <taxon>Bacillati</taxon>
        <taxon>Bacillota</taxon>
        <taxon>Bacilli</taxon>
        <taxon>Lactobacillales</taxon>
        <taxon>Lactobacillaceae</taxon>
        <taxon>Pediococcus</taxon>
    </lineage>
</organism>
<dbReference type="InterPro" id="IPR050491">
    <property type="entry name" value="AmpC-like"/>
</dbReference>
<keyword evidence="2" id="KW-0472">Membrane</keyword>
<dbReference type="AlphaFoldDB" id="A0A143AAJ1"/>
<dbReference type="EMBL" id="CP012288">
    <property type="protein sequence ID" value="AMV67778.1"/>
    <property type="molecule type" value="Genomic_DNA"/>
</dbReference>
<feature type="domain" description="Beta-lactamase-related" evidence="3">
    <location>
        <begin position="77"/>
        <end position="377"/>
    </location>
</feature>
<protein>
    <submittedName>
        <fullName evidence="4">Beta-lactamase class C and other penicillin binding protein</fullName>
    </submittedName>
</protein>
<gene>
    <name evidence="4" type="ORF">ADU70_0868</name>
    <name evidence="5" type="ORF">ADU72_1855</name>
</gene>
<evidence type="ECO:0000256" key="2">
    <source>
        <dbReference type="ARBA" id="ARBA00023136"/>
    </source>
</evidence>
<dbReference type="KEGG" id="pdm:ADU72_1855"/>
<dbReference type="OrthoDB" id="2151402at2"/>
<dbReference type="Gene3D" id="3.40.710.10">
    <property type="entry name" value="DD-peptidase/beta-lactamase superfamily"/>
    <property type="match status" value="1"/>
</dbReference>
<evidence type="ECO:0000313" key="4">
    <source>
        <dbReference type="EMBL" id="AMV62362.1"/>
    </source>
</evidence>